<evidence type="ECO:0000313" key="1">
    <source>
        <dbReference type="EMBL" id="SVC49428.1"/>
    </source>
</evidence>
<dbReference type="AlphaFoldDB" id="A0A382MLQ8"/>
<reference evidence="1" key="1">
    <citation type="submission" date="2018-05" db="EMBL/GenBank/DDBJ databases">
        <authorList>
            <person name="Lanie J.A."/>
            <person name="Ng W.-L."/>
            <person name="Kazmierczak K.M."/>
            <person name="Andrzejewski T.M."/>
            <person name="Davidsen T.M."/>
            <person name="Wayne K.J."/>
            <person name="Tettelin H."/>
            <person name="Glass J.I."/>
            <person name="Rusch D."/>
            <person name="Podicherti R."/>
            <person name="Tsui H.-C.T."/>
            <person name="Winkler M.E."/>
        </authorList>
    </citation>
    <scope>NUCLEOTIDE SEQUENCE</scope>
</reference>
<gene>
    <name evidence="1" type="ORF">METZ01_LOCUS302282</name>
</gene>
<organism evidence="1">
    <name type="scientific">marine metagenome</name>
    <dbReference type="NCBI Taxonomy" id="408172"/>
    <lineage>
        <taxon>unclassified sequences</taxon>
        <taxon>metagenomes</taxon>
        <taxon>ecological metagenomes</taxon>
    </lineage>
</organism>
<name>A0A382MLQ8_9ZZZZ</name>
<protein>
    <submittedName>
        <fullName evidence="1">Uncharacterized protein</fullName>
    </submittedName>
</protein>
<accession>A0A382MLQ8</accession>
<sequence length="47" mass="5861">NMNYKFYLNGWQKILKPLPMVCFPLFLWFETRDNDHPIFEQHDWACI</sequence>
<dbReference type="EMBL" id="UINC01094300">
    <property type="protein sequence ID" value="SVC49428.1"/>
    <property type="molecule type" value="Genomic_DNA"/>
</dbReference>
<proteinExistence type="predicted"/>
<feature type="non-terminal residue" evidence="1">
    <location>
        <position position="1"/>
    </location>
</feature>